<dbReference type="InterPro" id="IPR003593">
    <property type="entry name" value="AAA+_ATPase"/>
</dbReference>
<dbReference type="GO" id="GO:0005524">
    <property type="term" value="F:ATP binding"/>
    <property type="evidence" value="ECO:0007669"/>
    <property type="project" value="UniProtKB-KW"/>
</dbReference>
<comment type="similarity">
    <text evidence="4">Belongs to the ABC transporter superfamily. Macrolide exporter (TC 3.A.1.122) family.</text>
</comment>
<dbReference type="Gene3D" id="3.40.50.300">
    <property type="entry name" value="P-loop containing nucleotide triphosphate hydrolases"/>
    <property type="match status" value="1"/>
</dbReference>
<keyword evidence="3 6" id="KW-0067">ATP-binding</keyword>
<protein>
    <submittedName>
        <fullName evidence="6">ABC transporter ATP-binding protein</fullName>
    </submittedName>
</protein>
<organism evidence="6 7">
    <name type="scientific">Rariglobus hedericola</name>
    <dbReference type="NCBI Taxonomy" id="2597822"/>
    <lineage>
        <taxon>Bacteria</taxon>
        <taxon>Pseudomonadati</taxon>
        <taxon>Verrucomicrobiota</taxon>
        <taxon>Opitutia</taxon>
        <taxon>Opitutales</taxon>
        <taxon>Opitutaceae</taxon>
        <taxon>Rariglobus</taxon>
    </lineage>
</organism>
<dbReference type="GO" id="GO:0016887">
    <property type="term" value="F:ATP hydrolysis activity"/>
    <property type="evidence" value="ECO:0007669"/>
    <property type="project" value="InterPro"/>
</dbReference>
<gene>
    <name evidence="6" type="ORF">FPL22_03055</name>
</gene>
<evidence type="ECO:0000313" key="7">
    <source>
        <dbReference type="Proteomes" id="UP000315648"/>
    </source>
</evidence>
<dbReference type="CDD" id="cd03255">
    <property type="entry name" value="ABC_MJ0796_LolCDE_FtsE"/>
    <property type="match status" value="1"/>
</dbReference>
<keyword evidence="2" id="KW-0547">Nucleotide-binding</keyword>
<keyword evidence="1" id="KW-0813">Transport</keyword>
<dbReference type="GO" id="GO:0098796">
    <property type="term" value="C:membrane protein complex"/>
    <property type="evidence" value="ECO:0007669"/>
    <property type="project" value="UniProtKB-ARBA"/>
</dbReference>
<dbReference type="InterPro" id="IPR017871">
    <property type="entry name" value="ABC_transporter-like_CS"/>
</dbReference>
<dbReference type="AlphaFoldDB" id="A0A556QNS4"/>
<dbReference type="EMBL" id="VMBG01000001">
    <property type="protein sequence ID" value="TSJ78300.1"/>
    <property type="molecule type" value="Genomic_DNA"/>
</dbReference>
<dbReference type="GO" id="GO:0022857">
    <property type="term" value="F:transmembrane transporter activity"/>
    <property type="evidence" value="ECO:0007669"/>
    <property type="project" value="TreeGrafter"/>
</dbReference>
<dbReference type="InterPro" id="IPR027417">
    <property type="entry name" value="P-loop_NTPase"/>
</dbReference>
<evidence type="ECO:0000256" key="1">
    <source>
        <dbReference type="ARBA" id="ARBA00022448"/>
    </source>
</evidence>
<evidence type="ECO:0000256" key="4">
    <source>
        <dbReference type="ARBA" id="ARBA00038388"/>
    </source>
</evidence>
<dbReference type="FunFam" id="3.40.50.300:FF:000032">
    <property type="entry name" value="Export ABC transporter ATP-binding protein"/>
    <property type="match status" value="1"/>
</dbReference>
<accession>A0A556QNS4</accession>
<dbReference type="InterPro" id="IPR003439">
    <property type="entry name" value="ABC_transporter-like_ATP-bd"/>
</dbReference>
<dbReference type="PANTHER" id="PTHR24220:SF659">
    <property type="entry name" value="TRANSPORTER, PUTATIVE-RELATED"/>
    <property type="match status" value="1"/>
</dbReference>
<evidence type="ECO:0000259" key="5">
    <source>
        <dbReference type="PROSITE" id="PS50893"/>
    </source>
</evidence>
<name>A0A556QNS4_9BACT</name>
<dbReference type="GO" id="GO:0005886">
    <property type="term" value="C:plasma membrane"/>
    <property type="evidence" value="ECO:0007669"/>
    <property type="project" value="TreeGrafter"/>
</dbReference>
<keyword evidence="7" id="KW-1185">Reference proteome</keyword>
<dbReference type="PROSITE" id="PS50893">
    <property type="entry name" value="ABC_TRANSPORTER_2"/>
    <property type="match status" value="1"/>
</dbReference>
<evidence type="ECO:0000313" key="6">
    <source>
        <dbReference type="EMBL" id="TSJ78300.1"/>
    </source>
</evidence>
<feature type="domain" description="ABC transporter" evidence="5">
    <location>
        <begin position="10"/>
        <end position="227"/>
    </location>
</feature>
<dbReference type="RefSeq" id="WP_144228641.1">
    <property type="nucleotide sequence ID" value="NZ_CBCRVV010000003.1"/>
</dbReference>
<proteinExistence type="inferred from homology"/>
<dbReference type="SUPFAM" id="SSF52540">
    <property type="entry name" value="P-loop containing nucleoside triphosphate hydrolases"/>
    <property type="match status" value="1"/>
</dbReference>
<reference evidence="6 7" key="1">
    <citation type="submission" date="2019-07" db="EMBL/GenBank/DDBJ databases">
        <title>Description of 53C-WASEF.</title>
        <authorList>
            <person name="Pitt A."/>
            <person name="Hahn M.W."/>
        </authorList>
    </citation>
    <scope>NUCLEOTIDE SEQUENCE [LARGE SCALE GENOMIC DNA]</scope>
    <source>
        <strain evidence="6 7">53C-WASEF</strain>
    </source>
</reference>
<comment type="caution">
    <text evidence="6">The sequence shown here is derived from an EMBL/GenBank/DDBJ whole genome shotgun (WGS) entry which is preliminary data.</text>
</comment>
<evidence type="ECO:0000256" key="3">
    <source>
        <dbReference type="ARBA" id="ARBA00022840"/>
    </source>
</evidence>
<dbReference type="SMART" id="SM00382">
    <property type="entry name" value="AAA"/>
    <property type="match status" value="1"/>
</dbReference>
<dbReference type="PANTHER" id="PTHR24220">
    <property type="entry name" value="IMPORT ATP-BINDING PROTEIN"/>
    <property type="match status" value="1"/>
</dbReference>
<evidence type="ECO:0000256" key="2">
    <source>
        <dbReference type="ARBA" id="ARBA00022741"/>
    </source>
</evidence>
<dbReference type="InterPro" id="IPR017911">
    <property type="entry name" value="MacB-like_ATP-bd"/>
</dbReference>
<sequence length="227" mass="24711">MPSAPADTVFDVVDVTKAYGARRVLDTVSFSVKAGERVALTGPSGSGKTTLLNCLGGVDRPDSGSITLNGLRIDQLDSDALARLRRERVGTVFQFFHLLPTLTAEENIGLPLQLLDVPAAERRERVNHFLTRIGLEHRAHALPSQLSGGEQQRIAIARALIHRPALILADEPTGNLDSTNGANILALLRELTDETRTALILVTHSEEAATICHRRIHLRDGRVVDRT</sequence>
<dbReference type="InterPro" id="IPR015854">
    <property type="entry name" value="ABC_transpr_LolD-like"/>
</dbReference>
<dbReference type="Pfam" id="PF00005">
    <property type="entry name" value="ABC_tran"/>
    <property type="match status" value="1"/>
</dbReference>
<dbReference type="Proteomes" id="UP000315648">
    <property type="component" value="Unassembled WGS sequence"/>
</dbReference>
<dbReference type="PROSITE" id="PS00211">
    <property type="entry name" value="ABC_TRANSPORTER_1"/>
    <property type="match status" value="1"/>
</dbReference>
<dbReference type="OrthoDB" id="9802264at2"/>